<comment type="caution">
    <text evidence="2">The sequence shown here is derived from an EMBL/GenBank/DDBJ whole genome shotgun (WGS) entry which is preliminary data.</text>
</comment>
<evidence type="ECO:0000313" key="2">
    <source>
        <dbReference type="EMBL" id="KAK7067743.1"/>
    </source>
</evidence>
<keyword evidence="3" id="KW-1185">Reference proteome</keyword>
<evidence type="ECO:0000256" key="1">
    <source>
        <dbReference type="SAM" id="SignalP"/>
    </source>
</evidence>
<feature type="signal peptide" evidence="1">
    <location>
        <begin position="1"/>
        <end position="21"/>
    </location>
</feature>
<keyword evidence="1" id="KW-0732">Signal</keyword>
<sequence>MVLHTVLFLLVGGVGIVPSFAQQSNPVGKFDHEKVFRNYKVFEGLANGTVYGWVGRHGQHLQSEVPFRG</sequence>
<reference evidence="2 3" key="1">
    <citation type="submission" date="2023-11" db="EMBL/GenBank/DDBJ databases">
        <title>Halocaridina rubra genome assembly.</title>
        <authorList>
            <person name="Smith C."/>
        </authorList>
    </citation>
    <scope>NUCLEOTIDE SEQUENCE [LARGE SCALE GENOMIC DNA]</scope>
    <source>
        <strain evidence="2">EP-1</strain>
        <tissue evidence="2">Whole</tissue>
    </source>
</reference>
<protein>
    <submittedName>
        <fullName evidence="2">Uncharacterized protein</fullName>
    </submittedName>
</protein>
<accession>A0AAN8WSU4</accession>
<dbReference type="AlphaFoldDB" id="A0AAN8WSU4"/>
<dbReference type="EMBL" id="JAXCGZ010017775">
    <property type="protein sequence ID" value="KAK7067743.1"/>
    <property type="molecule type" value="Genomic_DNA"/>
</dbReference>
<gene>
    <name evidence="2" type="ORF">SK128_008380</name>
</gene>
<feature type="chain" id="PRO_5042929991" evidence="1">
    <location>
        <begin position="22"/>
        <end position="69"/>
    </location>
</feature>
<evidence type="ECO:0000313" key="3">
    <source>
        <dbReference type="Proteomes" id="UP001381693"/>
    </source>
</evidence>
<proteinExistence type="predicted"/>
<name>A0AAN8WSU4_HALRR</name>
<organism evidence="2 3">
    <name type="scientific">Halocaridina rubra</name>
    <name type="common">Hawaiian red shrimp</name>
    <dbReference type="NCBI Taxonomy" id="373956"/>
    <lineage>
        <taxon>Eukaryota</taxon>
        <taxon>Metazoa</taxon>
        <taxon>Ecdysozoa</taxon>
        <taxon>Arthropoda</taxon>
        <taxon>Crustacea</taxon>
        <taxon>Multicrustacea</taxon>
        <taxon>Malacostraca</taxon>
        <taxon>Eumalacostraca</taxon>
        <taxon>Eucarida</taxon>
        <taxon>Decapoda</taxon>
        <taxon>Pleocyemata</taxon>
        <taxon>Caridea</taxon>
        <taxon>Atyoidea</taxon>
        <taxon>Atyidae</taxon>
        <taxon>Halocaridina</taxon>
    </lineage>
</organism>
<dbReference type="Proteomes" id="UP001381693">
    <property type="component" value="Unassembled WGS sequence"/>
</dbReference>